<dbReference type="InterPro" id="IPR002347">
    <property type="entry name" value="SDR_fam"/>
</dbReference>
<dbReference type="Gene3D" id="3.40.50.720">
    <property type="entry name" value="NAD(P)-binding Rossmann-like Domain"/>
    <property type="match status" value="1"/>
</dbReference>
<proteinExistence type="inferred from homology"/>
<dbReference type="PRINTS" id="PR00081">
    <property type="entry name" value="GDHRDH"/>
</dbReference>
<dbReference type="PANTHER" id="PTHR44196">
    <property type="entry name" value="DEHYDROGENASE/REDUCTASE SDR FAMILY MEMBER 7B"/>
    <property type="match status" value="1"/>
</dbReference>
<dbReference type="EMBL" id="PEYY01000029">
    <property type="protein sequence ID" value="PIS18168.1"/>
    <property type="molecule type" value="Genomic_DNA"/>
</dbReference>
<dbReference type="PANTHER" id="PTHR44196:SF1">
    <property type="entry name" value="DEHYDROGENASE_REDUCTASE SDR FAMILY MEMBER 7B"/>
    <property type="match status" value="1"/>
</dbReference>
<dbReference type="GO" id="GO:0016491">
    <property type="term" value="F:oxidoreductase activity"/>
    <property type="evidence" value="ECO:0007669"/>
    <property type="project" value="UniProtKB-KW"/>
</dbReference>
<dbReference type="SUPFAM" id="SSF51735">
    <property type="entry name" value="NAD(P)-binding Rossmann-fold domains"/>
    <property type="match status" value="1"/>
</dbReference>
<comment type="caution">
    <text evidence="4">The sequence shown here is derived from an EMBL/GenBank/DDBJ whole genome shotgun (WGS) entry which is preliminary data.</text>
</comment>
<keyword evidence="2" id="KW-0560">Oxidoreductase</keyword>
<reference evidence="5" key="1">
    <citation type="submission" date="2017-09" db="EMBL/GenBank/DDBJ databases">
        <title>Depth-based differentiation of microbial function through sediment-hosted aquifers and enrichment of novel symbionts in the deep terrestrial subsurface.</title>
        <authorList>
            <person name="Probst A.J."/>
            <person name="Ladd B."/>
            <person name="Jarett J.K."/>
            <person name="Geller-Mcgrath D.E."/>
            <person name="Sieber C.M.K."/>
            <person name="Emerson J.B."/>
            <person name="Anantharaman K."/>
            <person name="Thomas B.C."/>
            <person name="Malmstrom R."/>
            <person name="Stieglmeier M."/>
            <person name="Klingl A."/>
            <person name="Woyke T."/>
            <person name="Ryan C.M."/>
            <person name="Banfield J.F."/>
        </authorList>
    </citation>
    <scope>NUCLEOTIDE SEQUENCE [LARGE SCALE GENOMIC DNA]</scope>
</reference>
<accession>A0A2H0X1X4</accession>
<protein>
    <submittedName>
        <fullName evidence="4">NAD(P)-dependent oxidoreductase</fullName>
    </submittedName>
</protein>
<evidence type="ECO:0000256" key="1">
    <source>
        <dbReference type="ARBA" id="ARBA00006484"/>
    </source>
</evidence>
<dbReference type="GO" id="GO:0016020">
    <property type="term" value="C:membrane"/>
    <property type="evidence" value="ECO:0007669"/>
    <property type="project" value="TreeGrafter"/>
</dbReference>
<evidence type="ECO:0000256" key="2">
    <source>
        <dbReference type="ARBA" id="ARBA00023002"/>
    </source>
</evidence>
<gene>
    <name evidence="4" type="ORF">COT54_00715</name>
</gene>
<dbReference type="InterPro" id="IPR036291">
    <property type="entry name" value="NAD(P)-bd_dom_sf"/>
</dbReference>
<dbReference type="CDD" id="cd05233">
    <property type="entry name" value="SDR_c"/>
    <property type="match status" value="1"/>
</dbReference>
<dbReference type="PRINTS" id="PR00080">
    <property type="entry name" value="SDRFAMILY"/>
</dbReference>
<evidence type="ECO:0000256" key="3">
    <source>
        <dbReference type="RuleBase" id="RU000363"/>
    </source>
</evidence>
<dbReference type="Pfam" id="PF00106">
    <property type="entry name" value="adh_short"/>
    <property type="match status" value="1"/>
</dbReference>
<dbReference type="AlphaFoldDB" id="A0A2H0X1X4"/>
<evidence type="ECO:0000313" key="4">
    <source>
        <dbReference type="EMBL" id="PIS18168.1"/>
    </source>
</evidence>
<sequence length="240" mass="25866">MNIKGKTIIVTGASEGIGKEIALALAKQGANLALVARNETNLKQVLSEVVALGSAQSKLYVCDLAVPDQIKSTTKQIISDYPTDLVGLINNAGVWQKKANLEDISDDELTSIINIDLTGLIRFTKELLPILKQQAESAIVNISSRSGITAQAGQSVYSAAKWGVKGFTEVLKEDLKETGVHVSGVYQGGTNTQMFHKAGETWSEEKLATFIPASDLGEVIAYMLTLPPQIWLSEIHVENK</sequence>
<name>A0A2H0X1X4_9BACT</name>
<comment type="similarity">
    <text evidence="1 3">Belongs to the short-chain dehydrogenases/reductases (SDR) family.</text>
</comment>
<evidence type="ECO:0000313" key="5">
    <source>
        <dbReference type="Proteomes" id="UP000229574"/>
    </source>
</evidence>
<dbReference type="Proteomes" id="UP000229574">
    <property type="component" value="Unassembled WGS sequence"/>
</dbReference>
<organism evidence="4 5">
    <name type="scientific">Candidatus Collierbacteria bacterium CG09_land_8_20_14_0_10_46_12</name>
    <dbReference type="NCBI Taxonomy" id="1974533"/>
    <lineage>
        <taxon>Bacteria</taxon>
        <taxon>Candidatus Collieribacteriota</taxon>
    </lineage>
</organism>